<dbReference type="Proteomes" id="UP000236664">
    <property type="component" value="Unassembled WGS sequence"/>
</dbReference>
<gene>
    <name evidence="2" type="ORF">FNYG_04596</name>
</gene>
<reference evidence="2 3" key="1">
    <citation type="submission" date="2017-06" db="EMBL/GenBank/DDBJ databases">
        <title>Genome of Fusarium nygamai isolate CS10214.</title>
        <authorList>
            <person name="Gardiner D.M."/>
            <person name="Obanor F."/>
            <person name="Kazan K."/>
        </authorList>
    </citation>
    <scope>NUCLEOTIDE SEQUENCE [LARGE SCALE GENOMIC DNA]</scope>
    <source>
        <strain evidence="2 3">CS10214</strain>
    </source>
</reference>
<dbReference type="EMBL" id="MTQA01000063">
    <property type="protein sequence ID" value="PNP82035.1"/>
    <property type="molecule type" value="Genomic_DNA"/>
</dbReference>
<feature type="region of interest" description="Disordered" evidence="1">
    <location>
        <begin position="87"/>
        <end position="122"/>
    </location>
</feature>
<comment type="caution">
    <text evidence="2">The sequence shown here is derived from an EMBL/GenBank/DDBJ whole genome shotgun (WGS) entry which is preliminary data.</text>
</comment>
<evidence type="ECO:0000313" key="2">
    <source>
        <dbReference type="EMBL" id="PNP82035.1"/>
    </source>
</evidence>
<accession>A0A2K0WIH1</accession>
<keyword evidence="3" id="KW-1185">Reference proteome</keyword>
<protein>
    <submittedName>
        <fullName evidence="2">Uncharacterized protein</fullName>
    </submittedName>
</protein>
<proteinExistence type="predicted"/>
<evidence type="ECO:0000313" key="3">
    <source>
        <dbReference type="Proteomes" id="UP000236664"/>
    </source>
</evidence>
<organism evidence="2 3">
    <name type="scientific">Gibberella nygamai</name>
    <name type="common">Bean root rot disease fungus</name>
    <name type="synonym">Fusarium nygamai</name>
    <dbReference type="NCBI Taxonomy" id="42673"/>
    <lineage>
        <taxon>Eukaryota</taxon>
        <taxon>Fungi</taxon>
        <taxon>Dikarya</taxon>
        <taxon>Ascomycota</taxon>
        <taxon>Pezizomycotina</taxon>
        <taxon>Sordariomycetes</taxon>
        <taxon>Hypocreomycetidae</taxon>
        <taxon>Hypocreales</taxon>
        <taxon>Nectriaceae</taxon>
        <taxon>Fusarium</taxon>
        <taxon>Fusarium fujikuroi species complex</taxon>
    </lineage>
</organism>
<name>A0A2K0WIH1_GIBNY</name>
<feature type="region of interest" description="Disordered" evidence="1">
    <location>
        <begin position="1"/>
        <end position="49"/>
    </location>
</feature>
<evidence type="ECO:0000256" key="1">
    <source>
        <dbReference type="SAM" id="MobiDB-lite"/>
    </source>
</evidence>
<dbReference type="AlphaFoldDB" id="A0A2K0WIH1"/>
<sequence>MLSRPLGGTHEGTETGDETSTLLANDAANTGNIDEVPEPPEHEHEADIPPISMNMPQLVMPMVHHRLPMKYTLLLMLEARLWLETKTFSKAKSEPEVKDESEDEDETPPSPNSFREPILRLM</sequence>